<organism evidence="1 2">
    <name type="scientific">Geodia barretti</name>
    <name type="common">Barrett's horny sponge</name>
    <dbReference type="NCBI Taxonomy" id="519541"/>
    <lineage>
        <taxon>Eukaryota</taxon>
        <taxon>Metazoa</taxon>
        <taxon>Porifera</taxon>
        <taxon>Demospongiae</taxon>
        <taxon>Heteroscleromorpha</taxon>
        <taxon>Tetractinellida</taxon>
        <taxon>Astrophorina</taxon>
        <taxon>Geodiidae</taxon>
        <taxon>Geodia</taxon>
    </lineage>
</organism>
<feature type="non-terminal residue" evidence="1">
    <location>
        <position position="69"/>
    </location>
</feature>
<evidence type="ECO:0000313" key="1">
    <source>
        <dbReference type="EMBL" id="CAI8033702.1"/>
    </source>
</evidence>
<protein>
    <submittedName>
        <fullName evidence="1">Uncharacterized protein</fullName>
    </submittedName>
</protein>
<comment type="caution">
    <text evidence="1">The sequence shown here is derived from an EMBL/GenBank/DDBJ whole genome shotgun (WGS) entry which is preliminary data.</text>
</comment>
<dbReference type="AlphaFoldDB" id="A0AA35X0W1"/>
<dbReference type="EMBL" id="CASHTH010002686">
    <property type="protein sequence ID" value="CAI8033702.1"/>
    <property type="molecule type" value="Genomic_DNA"/>
</dbReference>
<dbReference type="Proteomes" id="UP001174909">
    <property type="component" value="Unassembled WGS sequence"/>
</dbReference>
<keyword evidence="2" id="KW-1185">Reference proteome</keyword>
<accession>A0AA35X0W1</accession>
<sequence length="69" mass="7684">RTISLPSIYFLSLFAVPTAKEALVKLDRKRPSRSKNCATTTLAVYTNQQKLSFLLEEQPLVSSPSPIFA</sequence>
<gene>
    <name evidence="1" type="ORF">GBAR_LOCUS19010</name>
</gene>
<reference evidence="1" key="1">
    <citation type="submission" date="2023-03" db="EMBL/GenBank/DDBJ databases">
        <authorList>
            <person name="Steffen K."/>
            <person name="Cardenas P."/>
        </authorList>
    </citation>
    <scope>NUCLEOTIDE SEQUENCE</scope>
</reference>
<proteinExistence type="predicted"/>
<evidence type="ECO:0000313" key="2">
    <source>
        <dbReference type="Proteomes" id="UP001174909"/>
    </source>
</evidence>
<name>A0AA35X0W1_GEOBA</name>